<geneLocation type="plasmid" evidence="2"/>
<dbReference type="KEGG" id="jeo:JMA_44360"/>
<gene>
    <name evidence="1" type="ORF">JMA_44360</name>
</gene>
<dbReference type="BioCyc" id="JESP1508404:G14D9-13759-MONOMER"/>
<name>A0A0B5AZ38_9BACL</name>
<dbReference type="HOGENOM" id="CLU_1110249_0_0_9"/>
<sequence length="250" mass="28748">MKTIKDFDVKKFRNYIYRLGKESGIEREEDLEGILQAFLEEGKENGKTKVSCLTCGLQFPLSDLEHDCQEEDIWLYQYILSAKKSVPFHLISKIKMKYPLKAGNELVFRGLNFLTKESYERFMESLRDGVYVSDELSSWSLSYDYAKRFARCIQKGTRIDDAKRAVAYEKMFQDSAFMTGYKGVILMADISKKNVFCDISDTSIGDLDEKEVILFPGTYPAFIAHEIEYQPGVLTWTEAKMKEAKEGAGI</sequence>
<dbReference type="Proteomes" id="UP000031449">
    <property type="component" value="Plasmid unnamed"/>
</dbReference>
<protein>
    <submittedName>
        <fullName evidence="1">Uncharacterized protein</fullName>
    </submittedName>
</protein>
<accession>A0A0B5AZ38</accession>
<evidence type="ECO:0000313" key="1">
    <source>
        <dbReference type="EMBL" id="AJD93753.1"/>
    </source>
</evidence>
<dbReference type="EMBL" id="CP009417">
    <property type="protein sequence ID" value="AJD93753.1"/>
    <property type="molecule type" value="Genomic_DNA"/>
</dbReference>
<organism evidence="1 2">
    <name type="scientific">Jeotgalibacillus malaysiensis</name>
    <dbReference type="NCBI Taxonomy" id="1508404"/>
    <lineage>
        <taxon>Bacteria</taxon>
        <taxon>Bacillati</taxon>
        <taxon>Bacillota</taxon>
        <taxon>Bacilli</taxon>
        <taxon>Bacillales</taxon>
        <taxon>Caryophanaceae</taxon>
        <taxon>Jeotgalibacillus</taxon>
    </lineage>
</organism>
<reference evidence="1 2" key="1">
    <citation type="submission" date="2014-08" db="EMBL/GenBank/DDBJ databases">
        <title>Complete genome of a marine bacteria Jeotgalibacillus malaysiensis.</title>
        <authorList>
            <person name="Yaakop A.S."/>
            <person name="Chan K.-G."/>
            <person name="Goh K.M."/>
        </authorList>
    </citation>
    <scope>NUCLEOTIDE SEQUENCE [LARGE SCALE GENOMIC DNA]</scope>
    <source>
        <strain evidence="1 2">D5</strain>
        <plasmid evidence="2">Plasmid</plasmid>
    </source>
</reference>
<dbReference type="OrthoDB" id="9830636at2"/>
<keyword evidence="2" id="KW-1185">Reference proteome</keyword>
<proteinExistence type="predicted"/>
<dbReference type="AlphaFoldDB" id="A0A0B5AZ38"/>
<evidence type="ECO:0000313" key="2">
    <source>
        <dbReference type="Proteomes" id="UP000031449"/>
    </source>
</evidence>
<keyword evidence="1" id="KW-0614">Plasmid</keyword>